<gene>
    <name evidence="1" type="ORF">SAMN04488122_0569</name>
</gene>
<evidence type="ECO:0000313" key="1">
    <source>
        <dbReference type="EMBL" id="SEW09501.1"/>
    </source>
</evidence>
<dbReference type="SUPFAM" id="SSF48452">
    <property type="entry name" value="TPR-like"/>
    <property type="match status" value="1"/>
</dbReference>
<dbReference type="EMBL" id="FOJG01000001">
    <property type="protein sequence ID" value="SEW09501.1"/>
    <property type="molecule type" value="Genomic_DNA"/>
</dbReference>
<dbReference type="InterPro" id="IPR011990">
    <property type="entry name" value="TPR-like_helical_dom_sf"/>
</dbReference>
<keyword evidence="2" id="KW-1185">Reference proteome</keyword>
<reference evidence="2" key="1">
    <citation type="submission" date="2016-10" db="EMBL/GenBank/DDBJ databases">
        <authorList>
            <person name="Varghese N."/>
            <person name="Submissions S."/>
        </authorList>
    </citation>
    <scope>NUCLEOTIDE SEQUENCE [LARGE SCALE GENOMIC DNA]</scope>
    <source>
        <strain evidence="2">DSM 3695</strain>
    </source>
</reference>
<proteinExistence type="predicted"/>
<name>A0A1I0P5P0_9BACT</name>
<dbReference type="NCBIfam" id="NF047558">
    <property type="entry name" value="TPR_END_plus"/>
    <property type="match status" value="1"/>
</dbReference>
<accession>A0A1I0P5P0</accession>
<dbReference type="AlphaFoldDB" id="A0A1I0P5P0"/>
<organism evidence="1 2">
    <name type="scientific">Chitinophaga arvensicola</name>
    <dbReference type="NCBI Taxonomy" id="29529"/>
    <lineage>
        <taxon>Bacteria</taxon>
        <taxon>Pseudomonadati</taxon>
        <taxon>Bacteroidota</taxon>
        <taxon>Chitinophagia</taxon>
        <taxon>Chitinophagales</taxon>
        <taxon>Chitinophagaceae</taxon>
        <taxon>Chitinophaga</taxon>
    </lineage>
</organism>
<dbReference type="RefSeq" id="WP_089890274.1">
    <property type="nucleotide sequence ID" value="NZ_FOJG01000001.1"/>
</dbReference>
<dbReference type="STRING" id="29529.SAMN04488122_0569"/>
<dbReference type="SMART" id="SM00028">
    <property type="entry name" value="TPR"/>
    <property type="match status" value="2"/>
</dbReference>
<dbReference type="OrthoDB" id="642461at2"/>
<dbReference type="Gene3D" id="1.25.40.10">
    <property type="entry name" value="Tetratricopeptide repeat domain"/>
    <property type="match status" value="1"/>
</dbReference>
<dbReference type="PROSITE" id="PS51257">
    <property type="entry name" value="PROKAR_LIPOPROTEIN"/>
    <property type="match status" value="1"/>
</dbReference>
<protein>
    <submittedName>
        <fullName evidence="1">Uncharacterized protein</fullName>
    </submittedName>
</protein>
<dbReference type="Proteomes" id="UP000199310">
    <property type="component" value="Unassembled WGS sequence"/>
</dbReference>
<dbReference type="InterPro" id="IPR019734">
    <property type="entry name" value="TPR_rpt"/>
</dbReference>
<sequence>MRFIPLFALCALLASCDVKTAHDKQDQTTKLSVASLYNADSVKYVAAHAAGKNNAAEKVFLKAIDLYRNKKNAAGSVDLFIKSILLQPQAKSYYELGNALMDTRKVGEALSAYDMAELLDYKPLSKLLYNKACAYSISKKKDSAEYYLYAAIEFGYNNMDNILKDPDLAWVREDNYAFKSNILEAFAGAGDPEKLQWNLFAGQFKPLHMPVTIDKAYAKDLGQQFISYDFEIYVSEMRDTKFSRDVGSSFFYVGEVKKTPEYKTLIYGISDEVEDPGNLSEGMPFYYLMVSYNTSGKVLDKMLLAGQKLLNDPYRKAVISGNGDIEVTDYKIEYEKDPEKEGYKDNPETSRTELKKEVFVINEEGRFAQKTQQLAMIR</sequence>
<evidence type="ECO:0000313" key="2">
    <source>
        <dbReference type="Proteomes" id="UP000199310"/>
    </source>
</evidence>